<dbReference type="PANTHER" id="PTHR48475">
    <property type="entry name" value="RIBONUCLEASE H"/>
    <property type="match status" value="1"/>
</dbReference>
<accession>A0ABQ5CAG5</accession>
<comment type="caution">
    <text evidence="1">The sequence shown here is derived from an EMBL/GenBank/DDBJ whole genome shotgun (WGS) entry which is preliminary data.</text>
</comment>
<name>A0ABQ5CAG5_9ASTR</name>
<sequence length="119" mass="13884">MSFGLKNTGATYHKLVDKVFASQIRRNKKVYAENIVIKSMDEEDMLLETNEGEKEEEFQDVEEKDEKMRSSKWKLYTDRASNDDGFGDGLMLVNPEGVEFTYALKFEFKALKMRQNIKP</sequence>
<dbReference type="PANTHER" id="PTHR48475:SF1">
    <property type="entry name" value="RNASE H TYPE-1 DOMAIN-CONTAINING PROTEIN"/>
    <property type="match status" value="1"/>
</dbReference>
<keyword evidence="2" id="KW-1185">Reference proteome</keyword>
<evidence type="ECO:0000313" key="2">
    <source>
        <dbReference type="Proteomes" id="UP001151760"/>
    </source>
</evidence>
<protein>
    <submittedName>
        <fullName evidence="1">Uncharacterized protein</fullName>
    </submittedName>
</protein>
<dbReference type="SUPFAM" id="SSF56672">
    <property type="entry name" value="DNA/RNA polymerases"/>
    <property type="match status" value="1"/>
</dbReference>
<dbReference type="EMBL" id="BQNB010014105">
    <property type="protein sequence ID" value="GJT24066.1"/>
    <property type="molecule type" value="Genomic_DNA"/>
</dbReference>
<proteinExistence type="predicted"/>
<organism evidence="1 2">
    <name type="scientific">Tanacetum coccineum</name>
    <dbReference type="NCBI Taxonomy" id="301880"/>
    <lineage>
        <taxon>Eukaryota</taxon>
        <taxon>Viridiplantae</taxon>
        <taxon>Streptophyta</taxon>
        <taxon>Embryophyta</taxon>
        <taxon>Tracheophyta</taxon>
        <taxon>Spermatophyta</taxon>
        <taxon>Magnoliopsida</taxon>
        <taxon>eudicotyledons</taxon>
        <taxon>Gunneridae</taxon>
        <taxon>Pentapetalae</taxon>
        <taxon>asterids</taxon>
        <taxon>campanulids</taxon>
        <taxon>Asterales</taxon>
        <taxon>Asteraceae</taxon>
        <taxon>Asteroideae</taxon>
        <taxon>Anthemideae</taxon>
        <taxon>Anthemidinae</taxon>
        <taxon>Tanacetum</taxon>
    </lineage>
</organism>
<reference evidence="1" key="2">
    <citation type="submission" date="2022-01" db="EMBL/GenBank/DDBJ databases">
        <authorList>
            <person name="Yamashiro T."/>
            <person name="Shiraishi A."/>
            <person name="Satake H."/>
            <person name="Nakayama K."/>
        </authorList>
    </citation>
    <scope>NUCLEOTIDE SEQUENCE</scope>
</reference>
<evidence type="ECO:0000313" key="1">
    <source>
        <dbReference type="EMBL" id="GJT24066.1"/>
    </source>
</evidence>
<dbReference type="Proteomes" id="UP001151760">
    <property type="component" value="Unassembled WGS sequence"/>
</dbReference>
<reference evidence="1" key="1">
    <citation type="journal article" date="2022" name="Int. J. Mol. Sci.">
        <title>Draft Genome of Tanacetum Coccineum: Genomic Comparison of Closely Related Tanacetum-Family Plants.</title>
        <authorList>
            <person name="Yamashiro T."/>
            <person name="Shiraishi A."/>
            <person name="Nakayama K."/>
            <person name="Satake H."/>
        </authorList>
    </citation>
    <scope>NUCLEOTIDE SEQUENCE</scope>
</reference>
<gene>
    <name evidence="1" type="ORF">Tco_0894003</name>
</gene>
<dbReference type="InterPro" id="IPR043502">
    <property type="entry name" value="DNA/RNA_pol_sf"/>
</dbReference>